<accession>A0A0C9V1V5</accession>
<proteinExistence type="predicted"/>
<organism evidence="2 3">
    <name type="scientific">Sphaerobolus stellatus (strain SS14)</name>
    <dbReference type="NCBI Taxonomy" id="990650"/>
    <lineage>
        <taxon>Eukaryota</taxon>
        <taxon>Fungi</taxon>
        <taxon>Dikarya</taxon>
        <taxon>Basidiomycota</taxon>
        <taxon>Agaricomycotina</taxon>
        <taxon>Agaricomycetes</taxon>
        <taxon>Phallomycetidae</taxon>
        <taxon>Geastrales</taxon>
        <taxon>Sphaerobolaceae</taxon>
        <taxon>Sphaerobolus</taxon>
    </lineage>
</organism>
<evidence type="ECO:0000313" key="3">
    <source>
        <dbReference type="Proteomes" id="UP000054279"/>
    </source>
</evidence>
<reference evidence="2 3" key="1">
    <citation type="submission" date="2014-06" db="EMBL/GenBank/DDBJ databases">
        <title>Evolutionary Origins and Diversification of the Mycorrhizal Mutualists.</title>
        <authorList>
            <consortium name="DOE Joint Genome Institute"/>
            <consortium name="Mycorrhizal Genomics Consortium"/>
            <person name="Kohler A."/>
            <person name="Kuo A."/>
            <person name="Nagy L.G."/>
            <person name="Floudas D."/>
            <person name="Copeland A."/>
            <person name="Barry K.W."/>
            <person name="Cichocki N."/>
            <person name="Veneault-Fourrey C."/>
            <person name="LaButti K."/>
            <person name="Lindquist E.A."/>
            <person name="Lipzen A."/>
            <person name="Lundell T."/>
            <person name="Morin E."/>
            <person name="Murat C."/>
            <person name="Riley R."/>
            <person name="Ohm R."/>
            <person name="Sun H."/>
            <person name="Tunlid A."/>
            <person name="Henrissat B."/>
            <person name="Grigoriev I.V."/>
            <person name="Hibbett D.S."/>
            <person name="Martin F."/>
        </authorList>
    </citation>
    <scope>NUCLEOTIDE SEQUENCE [LARGE SCALE GENOMIC DNA]</scope>
    <source>
        <strain evidence="2 3">SS14</strain>
    </source>
</reference>
<evidence type="ECO:0000256" key="1">
    <source>
        <dbReference type="SAM" id="Coils"/>
    </source>
</evidence>
<feature type="non-terminal residue" evidence="2">
    <location>
        <position position="1"/>
    </location>
</feature>
<dbReference type="EMBL" id="KN837139">
    <property type="protein sequence ID" value="KIJ41019.1"/>
    <property type="molecule type" value="Genomic_DNA"/>
</dbReference>
<feature type="coiled-coil region" evidence="1">
    <location>
        <begin position="8"/>
        <end position="49"/>
    </location>
</feature>
<dbReference type="AlphaFoldDB" id="A0A0C9V1V5"/>
<dbReference type="Proteomes" id="UP000054279">
    <property type="component" value="Unassembled WGS sequence"/>
</dbReference>
<keyword evidence="1" id="KW-0175">Coiled coil</keyword>
<keyword evidence="3" id="KW-1185">Reference proteome</keyword>
<feature type="non-terminal residue" evidence="2">
    <location>
        <position position="65"/>
    </location>
</feature>
<protein>
    <submittedName>
        <fullName evidence="2">Uncharacterized protein</fullName>
    </submittedName>
</protein>
<sequence>KQLLCGIIQEYERKISDFDAKIMELKHQLETLEEAGEATKKKLSNARSLLSPIRKLPEEIFSLIF</sequence>
<dbReference type="OrthoDB" id="3065285at2759"/>
<evidence type="ECO:0000313" key="2">
    <source>
        <dbReference type="EMBL" id="KIJ41019.1"/>
    </source>
</evidence>
<name>A0A0C9V1V5_SPHS4</name>
<dbReference type="HOGENOM" id="CLU_2856113_0_0_1"/>
<gene>
    <name evidence="2" type="ORF">M422DRAFT_144988</name>
</gene>